<evidence type="ECO:0000256" key="1">
    <source>
        <dbReference type="ARBA" id="ARBA00005605"/>
    </source>
</evidence>
<dbReference type="Proteomes" id="UP001306508">
    <property type="component" value="Unassembled WGS sequence"/>
</dbReference>
<feature type="compositionally biased region" description="Polar residues" evidence="3">
    <location>
        <begin position="10"/>
        <end position="30"/>
    </location>
</feature>
<feature type="compositionally biased region" description="Basic and acidic residues" evidence="3">
    <location>
        <begin position="114"/>
        <end position="125"/>
    </location>
</feature>
<name>A0AAN7WSG7_9SACH</name>
<dbReference type="GO" id="GO:0008157">
    <property type="term" value="F:protein phosphatase 1 binding"/>
    <property type="evidence" value="ECO:0007669"/>
    <property type="project" value="TreeGrafter"/>
</dbReference>
<evidence type="ECO:0000256" key="3">
    <source>
        <dbReference type="SAM" id="MobiDB-lite"/>
    </source>
</evidence>
<feature type="compositionally biased region" description="Basic and acidic residues" evidence="3">
    <location>
        <begin position="87"/>
        <end position="103"/>
    </location>
</feature>
<reference evidence="5" key="1">
    <citation type="submission" date="2023-07" db="EMBL/GenBank/DDBJ databases">
        <title>A draft genome of Kazachstania heterogenica Y-27499.</title>
        <authorList>
            <person name="Donic C."/>
            <person name="Kralova J.S."/>
            <person name="Fidel L."/>
            <person name="Ben-Dor S."/>
            <person name="Jung S."/>
        </authorList>
    </citation>
    <scope>NUCLEOTIDE SEQUENCE [LARGE SCALE GENOMIC DNA]</scope>
    <source>
        <strain evidence="5">Y27499</strain>
    </source>
</reference>
<dbReference type="GO" id="GO:0005634">
    <property type="term" value="C:nucleus"/>
    <property type="evidence" value="ECO:0007669"/>
    <property type="project" value="UniProtKB-SubCell"/>
</dbReference>
<dbReference type="Pfam" id="PF07491">
    <property type="entry name" value="PPI_Ypi1"/>
    <property type="match status" value="1"/>
</dbReference>
<dbReference type="PANTHER" id="PTHR20835:SF0">
    <property type="entry name" value="E3 UBIQUITIN-PROTEIN LIGASE PPP1R11"/>
    <property type="match status" value="1"/>
</dbReference>
<dbReference type="EMBL" id="JAWIZZ010000035">
    <property type="protein sequence ID" value="KAK5781552.1"/>
    <property type="molecule type" value="Genomic_DNA"/>
</dbReference>
<evidence type="ECO:0000256" key="2">
    <source>
        <dbReference type="RuleBase" id="RU367162"/>
    </source>
</evidence>
<keyword evidence="2" id="KW-0539">Nucleus</keyword>
<dbReference type="GO" id="GO:0004865">
    <property type="term" value="F:protein serine/threonine phosphatase inhibitor activity"/>
    <property type="evidence" value="ECO:0007669"/>
    <property type="project" value="UniProtKB-UniRule"/>
</dbReference>
<feature type="compositionally biased region" description="Basic and acidic residues" evidence="3">
    <location>
        <begin position="31"/>
        <end position="61"/>
    </location>
</feature>
<evidence type="ECO:0000313" key="5">
    <source>
        <dbReference type="Proteomes" id="UP001306508"/>
    </source>
</evidence>
<keyword evidence="5" id="KW-1185">Reference proteome</keyword>
<proteinExistence type="inferred from homology"/>
<feature type="compositionally biased region" description="Acidic residues" evidence="3">
    <location>
        <begin position="77"/>
        <end position="86"/>
    </location>
</feature>
<comment type="caution">
    <text evidence="4">The sequence shown here is derived from an EMBL/GenBank/DDBJ whole genome shotgun (WGS) entry which is preliminary data.</text>
</comment>
<comment type="subcellular location">
    <subcellularLocation>
        <location evidence="2">Nucleus</location>
    </subcellularLocation>
</comment>
<feature type="region of interest" description="Disordered" evidence="3">
    <location>
        <begin position="1"/>
        <end position="161"/>
    </location>
</feature>
<sequence>MSYGNREVEGSQTICLQESTPVLTLRATSNSRDDNADNDKNKEKDHNNVRWKQDVIDNEHMNKKKTKICCIYHPQESDEEQEENTESDGHLHLHRHKDDKEPSDSDSSSSSESDNDKGLNKEERRQRRIIRRREKLNNETEYKTNAYEYQPKYPNKSSLKK</sequence>
<dbReference type="AlphaFoldDB" id="A0AAN7WSG7"/>
<evidence type="ECO:0000313" key="4">
    <source>
        <dbReference type="EMBL" id="KAK5781552.1"/>
    </source>
</evidence>
<protein>
    <recommendedName>
        <fullName evidence="2">Type 1 phosphatases regulator</fullName>
    </recommendedName>
</protein>
<dbReference type="PANTHER" id="PTHR20835">
    <property type="entry name" value="E3 UBIQUITIN-PROTEIN LIGASE PPP1R11-RELATED"/>
    <property type="match status" value="1"/>
</dbReference>
<comment type="function">
    <text evidence="2">Regulator of type 1 phosphatases which maintains protein phosphatase activity under strict control.</text>
</comment>
<gene>
    <name evidence="4" type="ORF">RI543_001101</name>
</gene>
<organism evidence="4 5">
    <name type="scientific">Arxiozyma heterogenica</name>
    <dbReference type="NCBI Taxonomy" id="278026"/>
    <lineage>
        <taxon>Eukaryota</taxon>
        <taxon>Fungi</taxon>
        <taxon>Dikarya</taxon>
        <taxon>Ascomycota</taxon>
        <taxon>Saccharomycotina</taxon>
        <taxon>Saccharomycetes</taxon>
        <taxon>Saccharomycetales</taxon>
        <taxon>Saccharomycetaceae</taxon>
        <taxon>Arxiozyma</taxon>
    </lineage>
</organism>
<comment type="similarity">
    <text evidence="1 2">Belongs to the YPI1 family.</text>
</comment>
<dbReference type="InterPro" id="IPR011107">
    <property type="entry name" value="PPI_Ypi1"/>
</dbReference>
<accession>A0AAN7WSG7</accession>